<dbReference type="InterPro" id="IPR004839">
    <property type="entry name" value="Aminotransferase_I/II_large"/>
</dbReference>
<proteinExistence type="inferred from homology"/>
<accession>A0A4R5VYX3</accession>
<feature type="domain" description="Aminotransferase class I/classII large" evidence="6">
    <location>
        <begin position="29"/>
        <end position="381"/>
    </location>
</feature>
<evidence type="ECO:0000256" key="2">
    <source>
        <dbReference type="ARBA" id="ARBA00012224"/>
    </source>
</evidence>
<reference evidence="7" key="2">
    <citation type="submission" date="2023-08" db="EMBL/GenBank/DDBJ databases">
        <title>Nitrogen cycling bacteria in agricultural field soils.</title>
        <authorList>
            <person name="Jang J."/>
        </authorList>
    </citation>
    <scope>NUCLEOTIDE SEQUENCE</scope>
    <source>
        <strain evidence="7">PS3-36</strain>
    </source>
</reference>
<organism evidence="8 9">
    <name type="scientific">Bacillus salipaludis</name>
    <dbReference type="NCBI Taxonomy" id="2547811"/>
    <lineage>
        <taxon>Bacteria</taxon>
        <taxon>Bacillati</taxon>
        <taxon>Bacillota</taxon>
        <taxon>Bacilli</taxon>
        <taxon>Bacillales</taxon>
        <taxon>Bacillaceae</taxon>
        <taxon>Bacillus</taxon>
    </lineage>
</organism>
<dbReference type="InterPro" id="IPR027619">
    <property type="entry name" value="C-S_lyase_PatB-like"/>
</dbReference>
<comment type="caution">
    <text evidence="8">The sequence shown here is derived from an EMBL/GenBank/DDBJ whole genome shotgun (WGS) entry which is preliminary data.</text>
</comment>
<evidence type="ECO:0000256" key="5">
    <source>
        <dbReference type="ARBA" id="ARBA00037974"/>
    </source>
</evidence>
<keyword evidence="10" id="KW-1185">Reference proteome</keyword>
<gene>
    <name evidence="8" type="ORF">E2K98_05225</name>
    <name evidence="7" type="ORF">RCG21_00045</name>
</gene>
<dbReference type="InterPro" id="IPR015422">
    <property type="entry name" value="PyrdxlP-dep_Trfase_small"/>
</dbReference>
<comment type="similarity">
    <text evidence="5">Belongs to the class-II pyridoxal-phosphate-dependent aminotransferase family. MalY/PatB cystathionine beta-lyase subfamily.</text>
</comment>
<dbReference type="Gene3D" id="3.40.640.10">
    <property type="entry name" value="Type I PLP-dependent aspartate aminotransferase-like (Major domain)"/>
    <property type="match status" value="1"/>
</dbReference>
<dbReference type="Proteomes" id="UP001178888">
    <property type="component" value="Unassembled WGS sequence"/>
</dbReference>
<protein>
    <recommendedName>
        <fullName evidence="2">cysteine-S-conjugate beta-lyase</fullName>
        <ecNumber evidence="2">4.4.1.13</ecNumber>
    </recommendedName>
</protein>
<dbReference type="CDD" id="cd00609">
    <property type="entry name" value="AAT_like"/>
    <property type="match status" value="1"/>
</dbReference>
<dbReference type="InterPro" id="IPR015424">
    <property type="entry name" value="PyrdxlP-dep_Trfase"/>
</dbReference>
<reference evidence="8 9" key="1">
    <citation type="submission" date="2019-03" db="EMBL/GenBank/DDBJ databases">
        <title>Bacillus niacini sp. nov. a Nicotinate-Metabolizing Mesophile Isolated from Soil.</title>
        <authorList>
            <person name="Zhang G."/>
        </authorList>
    </citation>
    <scope>NUCLEOTIDE SEQUENCE [LARGE SCALE GENOMIC DNA]</scope>
    <source>
        <strain evidence="8 9">WN066</strain>
    </source>
</reference>
<dbReference type="NCBIfam" id="TIGR04350">
    <property type="entry name" value="C_S_lyase_PatB"/>
    <property type="match status" value="1"/>
</dbReference>
<dbReference type="GO" id="GO:0030170">
    <property type="term" value="F:pyridoxal phosphate binding"/>
    <property type="evidence" value="ECO:0007669"/>
    <property type="project" value="InterPro"/>
</dbReference>
<evidence type="ECO:0000259" key="6">
    <source>
        <dbReference type="Pfam" id="PF00155"/>
    </source>
</evidence>
<evidence type="ECO:0000313" key="9">
    <source>
        <dbReference type="Proteomes" id="UP000295132"/>
    </source>
</evidence>
<dbReference type="InterPro" id="IPR015421">
    <property type="entry name" value="PyrdxlP-dep_Trfase_major"/>
</dbReference>
<dbReference type="Proteomes" id="UP000295132">
    <property type="component" value="Unassembled WGS sequence"/>
</dbReference>
<comment type="cofactor">
    <cofactor evidence="1">
        <name>pyridoxal 5'-phosphate</name>
        <dbReference type="ChEBI" id="CHEBI:597326"/>
    </cofactor>
</comment>
<evidence type="ECO:0000256" key="3">
    <source>
        <dbReference type="ARBA" id="ARBA00022898"/>
    </source>
</evidence>
<dbReference type="SUPFAM" id="SSF53383">
    <property type="entry name" value="PLP-dependent transferases"/>
    <property type="match status" value="1"/>
</dbReference>
<sequence length="393" mass="45383">MIHNFDETINRIGTDSDKWDNEGKCGQLIPLGIADTDYKAPCEVLESVREKVDFGVFGYGYFPHDRFNDAIKGWYGRHHKIDIRADDISYAPGLMTGALWMFLDAYTNPGDKVVIQPPVYATFKRVIENFNRVAVDNPLTYYNGSYQIDFEDLEAKLKLPDVKILLVCNPANPIGRVWTKAEMQRMYDLCRENNVMIISDEIHSDMIHKSLPFHSFLEICEEEDQNVVVMNSPSKTFNLASFFSAYVIIKNKKMKKAFDDIYTKYHFDYNYLGVEALITAYNKCDYYVDELNAYLRSNIDFSINYIHKHLPKLKVQYPDCSYLLWIDCEGLGLTSTELDEFFTDAGVRVNDGSSYGKDSGNFVRVNIACTRALLERALKQIKLNYDKYGFKKN</sequence>
<dbReference type="Gene3D" id="3.90.1150.10">
    <property type="entry name" value="Aspartate Aminotransferase, domain 1"/>
    <property type="match status" value="1"/>
</dbReference>
<dbReference type="AlphaFoldDB" id="A0A4R5VYX3"/>
<keyword evidence="3" id="KW-0663">Pyridoxal phosphate</keyword>
<evidence type="ECO:0000313" key="8">
    <source>
        <dbReference type="EMBL" id="TDK64256.1"/>
    </source>
</evidence>
<dbReference type="PANTHER" id="PTHR43525">
    <property type="entry name" value="PROTEIN MALY"/>
    <property type="match status" value="1"/>
</dbReference>
<evidence type="ECO:0000313" key="10">
    <source>
        <dbReference type="Proteomes" id="UP001178888"/>
    </source>
</evidence>
<dbReference type="RefSeq" id="WP_133333191.1">
    <property type="nucleotide sequence ID" value="NZ_JAVGVR010000001.1"/>
</dbReference>
<dbReference type="Pfam" id="PF00155">
    <property type="entry name" value="Aminotran_1_2"/>
    <property type="match status" value="1"/>
</dbReference>
<dbReference type="EMBL" id="JAVGVR010000001">
    <property type="protein sequence ID" value="MDQ6594853.1"/>
    <property type="molecule type" value="Genomic_DNA"/>
</dbReference>
<name>A0A4R5VYX3_9BACI</name>
<keyword evidence="4 8" id="KW-0456">Lyase</keyword>
<dbReference type="EMBL" id="SMYO01000002">
    <property type="protein sequence ID" value="TDK64256.1"/>
    <property type="molecule type" value="Genomic_DNA"/>
</dbReference>
<dbReference type="GO" id="GO:0047804">
    <property type="term" value="F:cysteine-S-conjugate beta-lyase activity"/>
    <property type="evidence" value="ECO:0007669"/>
    <property type="project" value="UniProtKB-EC"/>
</dbReference>
<evidence type="ECO:0000313" key="7">
    <source>
        <dbReference type="EMBL" id="MDQ6594853.1"/>
    </source>
</evidence>
<dbReference type="PANTHER" id="PTHR43525:SF1">
    <property type="entry name" value="PROTEIN MALY"/>
    <property type="match status" value="1"/>
</dbReference>
<dbReference type="InterPro" id="IPR051798">
    <property type="entry name" value="Class-II_PLP-Dep_Aminotrans"/>
</dbReference>
<evidence type="ECO:0000256" key="1">
    <source>
        <dbReference type="ARBA" id="ARBA00001933"/>
    </source>
</evidence>
<evidence type="ECO:0000256" key="4">
    <source>
        <dbReference type="ARBA" id="ARBA00023239"/>
    </source>
</evidence>
<dbReference type="EC" id="4.4.1.13" evidence="2"/>